<dbReference type="InterPro" id="IPR044974">
    <property type="entry name" value="Disease_R_plants"/>
</dbReference>
<gene>
    <name evidence="3" type="primary">LOC111307002</name>
</gene>
<dbReference type="Gene3D" id="1.10.8.430">
    <property type="entry name" value="Helical domain of apoptotic protease-activating factors"/>
    <property type="match status" value="1"/>
</dbReference>
<dbReference type="RefSeq" id="XP_022760812.1">
    <property type="nucleotide sequence ID" value="XM_022905077.1"/>
</dbReference>
<dbReference type="GO" id="GO:0043531">
    <property type="term" value="F:ADP binding"/>
    <property type="evidence" value="ECO:0007669"/>
    <property type="project" value="InterPro"/>
</dbReference>
<dbReference type="AlphaFoldDB" id="A0A6P6A7K6"/>
<dbReference type="OrthoDB" id="1509857at2759"/>
<dbReference type="InterPro" id="IPR042197">
    <property type="entry name" value="Apaf_helical"/>
</dbReference>
<dbReference type="Gene3D" id="3.40.50.300">
    <property type="entry name" value="P-loop containing nucleotide triphosphate hydrolases"/>
    <property type="match status" value="1"/>
</dbReference>
<accession>A0A6P6A7K6</accession>
<proteinExistence type="predicted"/>
<protein>
    <submittedName>
        <fullName evidence="3">Probable disease resistance protein At1g15890</fullName>
    </submittedName>
</protein>
<dbReference type="PANTHER" id="PTHR23155:SF1207">
    <property type="entry name" value="AAA+ ATPASE DOMAIN-CONTAINING PROTEIN"/>
    <property type="match status" value="1"/>
</dbReference>
<dbReference type="GeneID" id="111307002"/>
<dbReference type="KEGG" id="dzi:111307002"/>
<reference evidence="3" key="1">
    <citation type="submission" date="2025-08" db="UniProtKB">
        <authorList>
            <consortium name="RefSeq"/>
        </authorList>
    </citation>
    <scope>IDENTIFICATION</scope>
    <source>
        <tissue evidence="3">Fruit stalk</tissue>
    </source>
</reference>
<evidence type="ECO:0000313" key="2">
    <source>
        <dbReference type="Proteomes" id="UP000515121"/>
    </source>
</evidence>
<evidence type="ECO:0000313" key="3">
    <source>
        <dbReference type="RefSeq" id="XP_022760812.1"/>
    </source>
</evidence>
<name>A0A6P6A7K6_DURZI</name>
<dbReference type="Proteomes" id="UP000515121">
    <property type="component" value="Unplaced"/>
</dbReference>
<dbReference type="PRINTS" id="PR00364">
    <property type="entry name" value="DISEASERSIST"/>
</dbReference>
<sequence>MAEATSLKNELSQITIMRNKPPTVHRSHRWNNDVRIVNLPSLKNHVETLIDWLKEERFKRIYVRGPLGIGKTTIMKIVYNNVYEYRQFDYTFRVTLTDESRISRDIQEVIWNCLGMRMDENDHLDQRAAVISEKLKEKNVLFLDEVSSVVNLEEVGIKRNHEHGKVVFACRDKYDGHIDSDMIVQRLCKKDARKLFWESVGSDLEKKREIKRTAEQIIDLCGGMPSILSLIGKQLERKDIAQWRDMKRNSKQPWQELEEYYRSLKLVYNRFTEADYKRCLLYWAIFPFSEEINRDYIIDCWTAEQFLECQRLGKLVTRAYYTR</sequence>
<organism evidence="2 3">
    <name type="scientific">Durio zibethinus</name>
    <name type="common">Durian</name>
    <dbReference type="NCBI Taxonomy" id="66656"/>
    <lineage>
        <taxon>Eukaryota</taxon>
        <taxon>Viridiplantae</taxon>
        <taxon>Streptophyta</taxon>
        <taxon>Embryophyta</taxon>
        <taxon>Tracheophyta</taxon>
        <taxon>Spermatophyta</taxon>
        <taxon>Magnoliopsida</taxon>
        <taxon>eudicotyledons</taxon>
        <taxon>Gunneridae</taxon>
        <taxon>Pentapetalae</taxon>
        <taxon>rosids</taxon>
        <taxon>malvids</taxon>
        <taxon>Malvales</taxon>
        <taxon>Malvaceae</taxon>
        <taxon>Helicteroideae</taxon>
        <taxon>Durio</taxon>
    </lineage>
</organism>
<dbReference type="InterPro" id="IPR002182">
    <property type="entry name" value="NB-ARC"/>
</dbReference>
<evidence type="ECO:0000259" key="1">
    <source>
        <dbReference type="Pfam" id="PF00931"/>
    </source>
</evidence>
<feature type="domain" description="NB-ARC" evidence="1">
    <location>
        <begin position="43"/>
        <end position="200"/>
    </location>
</feature>
<dbReference type="Pfam" id="PF00931">
    <property type="entry name" value="NB-ARC"/>
    <property type="match status" value="1"/>
</dbReference>
<dbReference type="GO" id="GO:0098542">
    <property type="term" value="P:defense response to other organism"/>
    <property type="evidence" value="ECO:0007669"/>
    <property type="project" value="TreeGrafter"/>
</dbReference>
<dbReference type="InterPro" id="IPR027417">
    <property type="entry name" value="P-loop_NTPase"/>
</dbReference>
<dbReference type="SUPFAM" id="SSF52540">
    <property type="entry name" value="P-loop containing nucleoside triphosphate hydrolases"/>
    <property type="match status" value="1"/>
</dbReference>
<dbReference type="PANTHER" id="PTHR23155">
    <property type="entry name" value="DISEASE RESISTANCE PROTEIN RP"/>
    <property type="match status" value="1"/>
</dbReference>
<keyword evidence="2" id="KW-1185">Reference proteome</keyword>